<name>A0A317EB48_9PROT</name>
<keyword evidence="2" id="KW-1185">Reference proteome</keyword>
<sequence length="287" mass="31118">MGLAGLDLGDWIQIDGHYAAEMAEKQRLLTDRHEAVFGALPGSEAMGAEVLALLVGHLPRRYGERFTVEGDDEAMIERETGRRVALRDLGLHPLDRAGRLVQEDLCLMASAAEGEPYRLVAASLCFPSRWALADKLGRPLSAIHGPVPAYEDKLAGAMDRFFALLKADRPVWRTNWSIHDDPALFQPSAHGNRPLDPPLSAGDAGGRMFLRSERQTLRRLPVTGAILFTIRTYQCRLDAVAAEPARAAILADALDAMPPETLAYKGLTGHRPAVVAYLRAAAAVAGA</sequence>
<comment type="caution">
    <text evidence="1">The sequence shown here is derived from an EMBL/GenBank/DDBJ whole genome shotgun (WGS) entry which is preliminary data.</text>
</comment>
<dbReference type="InterPro" id="IPR021848">
    <property type="entry name" value="HODM_asu-like"/>
</dbReference>
<organism evidence="1 2">
    <name type="scientific">Zavarzinia compransoris</name>
    <dbReference type="NCBI Taxonomy" id="1264899"/>
    <lineage>
        <taxon>Bacteria</taxon>
        <taxon>Pseudomonadati</taxon>
        <taxon>Pseudomonadota</taxon>
        <taxon>Alphaproteobacteria</taxon>
        <taxon>Rhodospirillales</taxon>
        <taxon>Zavarziniaceae</taxon>
        <taxon>Zavarzinia</taxon>
    </lineage>
</organism>
<proteinExistence type="predicted"/>
<accession>A0A317EB48</accession>
<dbReference type="Proteomes" id="UP000246077">
    <property type="component" value="Unassembled WGS sequence"/>
</dbReference>
<protein>
    <submittedName>
        <fullName evidence="1">DUF3445 domain-containing protein</fullName>
    </submittedName>
</protein>
<dbReference type="AlphaFoldDB" id="A0A317EB48"/>
<dbReference type="Pfam" id="PF11927">
    <property type="entry name" value="HODM_asu-like"/>
    <property type="match status" value="1"/>
</dbReference>
<reference evidence="2" key="1">
    <citation type="submission" date="2018-05" db="EMBL/GenBank/DDBJ databases">
        <title>Zavarzinia sp. HR-AS.</title>
        <authorList>
            <person name="Lee Y."/>
            <person name="Jeon C.O."/>
        </authorList>
    </citation>
    <scope>NUCLEOTIDE SEQUENCE [LARGE SCALE GENOMIC DNA]</scope>
    <source>
        <strain evidence="2">DSM 1231</strain>
    </source>
</reference>
<evidence type="ECO:0000313" key="1">
    <source>
        <dbReference type="EMBL" id="PWR22415.1"/>
    </source>
</evidence>
<evidence type="ECO:0000313" key="2">
    <source>
        <dbReference type="Proteomes" id="UP000246077"/>
    </source>
</evidence>
<dbReference type="OrthoDB" id="5242510at2"/>
<dbReference type="EMBL" id="QGLF01000002">
    <property type="protein sequence ID" value="PWR22415.1"/>
    <property type="molecule type" value="Genomic_DNA"/>
</dbReference>
<gene>
    <name evidence="1" type="ORF">DKG75_07595</name>
</gene>